<dbReference type="FunFam" id="2.40.10.10:FF:000068">
    <property type="entry name" value="transmembrane protease serine 2"/>
    <property type="match status" value="1"/>
</dbReference>
<dbReference type="Proteomes" id="UP000318571">
    <property type="component" value="Chromosome 5"/>
</dbReference>
<proteinExistence type="inferred from homology"/>
<dbReference type="AlphaFoldDB" id="A0A553PI45"/>
<evidence type="ECO:0000256" key="2">
    <source>
        <dbReference type="ARBA" id="ARBA00022670"/>
    </source>
</evidence>
<evidence type="ECO:0000313" key="10">
    <source>
        <dbReference type="EMBL" id="TRY77350.1"/>
    </source>
</evidence>
<feature type="signal peptide" evidence="8">
    <location>
        <begin position="1"/>
        <end position="25"/>
    </location>
</feature>
<evidence type="ECO:0000256" key="6">
    <source>
        <dbReference type="SAM" id="MobiDB-lite"/>
    </source>
</evidence>
<dbReference type="PANTHER" id="PTHR24276:SF98">
    <property type="entry name" value="FI18310P1-RELATED"/>
    <property type="match status" value="1"/>
</dbReference>
<feature type="transmembrane region" description="Helical" evidence="7">
    <location>
        <begin position="331"/>
        <end position="349"/>
    </location>
</feature>
<organism evidence="10 11">
    <name type="scientific">Tigriopus californicus</name>
    <name type="common">Marine copepod</name>
    <dbReference type="NCBI Taxonomy" id="6832"/>
    <lineage>
        <taxon>Eukaryota</taxon>
        <taxon>Metazoa</taxon>
        <taxon>Ecdysozoa</taxon>
        <taxon>Arthropoda</taxon>
        <taxon>Crustacea</taxon>
        <taxon>Multicrustacea</taxon>
        <taxon>Hexanauplia</taxon>
        <taxon>Copepoda</taxon>
        <taxon>Harpacticoida</taxon>
        <taxon>Harpacticidae</taxon>
        <taxon>Tigriopus</taxon>
    </lineage>
</organism>
<evidence type="ECO:0000313" key="11">
    <source>
        <dbReference type="Proteomes" id="UP000318571"/>
    </source>
</evidence>
<keyword evidence="8" id="KW-0732">Signal</keyword>
<dbReference type="STRING" id="6832.A0A553PI45"/>
<evidence type="ECO:0000259" key="9">
    <source>
        <dbReference type="PROSITE" id="PS50240"/>
    </source>
</evidence>
<dbReference type="PROSITE" id="PS00134">
    <property type="entry name" value="TRYPSIN_HIS"/>
    <property type="match status" value="1"/>
</dbReference>
<dbReference type="CDD" id="cd00190">
    <property type="entry name" value="Tryp_SPc"/>
    <property type="match status" value="1"/>
</dbReference>
<dbReference type="GO" id="GO:0004252">
    <property type="term" value="F:serine-type endopeptidase activity"/>
    <property type="evidence" value="ECO:0007669"/>
    <property type="project" value="InterPro"/>
</dbReference>
<accession>A0A553PI45</accession>
<dbReference type="PANTHER" id="PTHR24276">
    <property type="entry name" value="POLYSERASE-RELATED"/>
    <property type="match status" value="1"/>
</dbReference>
<dbReference type="InterPro" id="IPR043504">
    <property type="entry name" value="Peptidase_S1_PA_chymotrypsin"/>
</dbReference>
<keyword evidence="7" id="KW-1133">Transmembrane helix</keyword>
<evidence type="ECO:0000256" key="5">
    <source>
        <dbReference type="ARBA" id="ARBA00023157"/>
    </source>
</evidence>
<dbReference type="SUPFAM" id="SSF50494">
    <property type="entry name" value="Trypsin-like serine proteases"/>
    <property type="match status" value="1"/>
</dbReference>
<name>A0A553PI45_TIGCA</name>
<keyword evidence="5" id="KW-1015">Disulfide bond</keyword>
<evidence type="ECO:0000256" key="3">
    <source>
        <dbReference type="ARBA" id="ARBA00022801"/>
    </source>
</evidence>
<comment type="similarity">
    <text evidence="1">Belongs to the peptidase S1 family.</text>
</comment>
<keyword evidence="7" id="KW-0472">Membrane</keyword>
<dbReference type="EMBL" id="VCGU01000004">
    <property type="protein sequence ID" value="TRY77350.1"/>
    <property type="molecule type" value="Genomic_DNA"/>
</dbReference>
<keyword evidence="2" id="KW-0645">Protease</keyword>
<dbReference type="PROSITE" id="PS50240">
    <property type="entry name" value="TRYPSIN_DOM"/>
    <property type="match status" value="1"/>
</dbReference>
<dbReference type="PRINTS" id="PR00722">
    <property type="entry name" value="CHYMOTRYPSIN"/>
</dbReference>
<dbReference type="InterPro" id="IPR001254">
    <property type="entry name" value="Trypsin_dom"/>
</dbReference>
<feature type="region of interest" description="Disordered" evidence="6">
    <location>
        <begin position="291"/>
        <end position="313"/>
    </location>
</feature>
<dbReference type="InterPro" id="IPR050430">
    <property type="entry name" value="Peptidase_S1"/>
</dbReference>
<protein>
    <recommendedName>
        <fullName evidence="9">Peptidase S1 domain-containing protein</fullName>
    </recommendedName>
</protein>
<dbReference type="Pfam" id="PF00089">
    <property type="entry name" value="Trypsin"/>
    <property type="match status" value="1"/>
</dbReference>
<dbReference type="InterPro" id="IPR009003">
    <property type="entry name" value="Peptidase_S1_PA"/>
</dbReference>
<dbReference type="InterPro" id="IPR001314">
    <property type="entry name" value="Peptidase_S1A"/>
</dbReference>
<sequence>MSLPMVFGFIMKVIILLALVAGAMASPAKYSVIRDLSKYQDRSVLYPGIFKGANKLHRPNLYSKIVGGEEAVPHSYPFIVGMFIDDMYFCGGSILNENWILTASHCMDGANTVEVIAGAHNIREDEPTQQKMVSSEYTVHEGWTNNLVEGFDVTVIKLPQPLEFNENVQPITRTSSEPAVGDLVTAIGWGKPSDSAAGISDTLNMVDKLDIIDRATCGDTYGSVLSEDINCISAKDGRGTCNGDSGVHWWMQVVYWLASPRSVLQWLRAGLSQTDIPVWLRHDVSALQNPASSLTGPVDQSHLQPPDVSGNPSGTNFVVRTSGTEVRAKEVILVSLAFMLLAFSISLFFKHWKKNYWDINQLPYYAQCYEDEEIPPGPAPGAVPTLKTQVSTSGNNELIATFPNHESASLFDVACSLSRTHSIRPTFKHNRARTVSSFGGARTSVSRSKMTRLEGQHDLEEVFGHKRALSDASFKGHSTQVVTNPHGYAPQVGRLSPRSTGNLYQSKKLRRILSSCEEIPSGVIESGQTAQGEEFKIVIASASPSSLSNATIHNESVCSKLAVLPAVNPKRKSKAILQPKQTELSLALLNLCGS</sequence>
<keyword evidence="7" id="KW-0812">Transmembrane</keyword>
<keyword evidence="11" id="KW-1185">Reference proteome</keyword>
<dbReference type="Gene3D" id="2.40.10.10">
    <property type="entry name" value="Trypsin-like serine proteases"/>
    <property type="match status" value="2"/>
</dbReference>
<keyword evidence="4" id="KW-0720">Serine protease</keyword>
<evidence type="ECO:0000256" key="8">
    <source>
        <dbReference type="SAM" id="SignalP"/>
    </source>
</evidence>
<gene>
    <name evidence="10" type="ORF">TCAL_12472</name>
</gene>
<dbReference type="InterPro" id="IPR018114">
    <property type="entry name" value="TRYPSIN_HIS"/>
</dbReference>
<feature type="domain" description="Peptidase S1" evidence="9">
    <location>
        <begin position="65"/>
        <end position="358"/>
    </location>
</feature>
<evidence type="ECO:0000256" key="4">
    <source>
        <dbReference type="ARBA" id="ARBA00022825"/>
    </source>
</evidence>
<evidence type="ECO:0000256" key="7">
    <source>
        <dbReference type="SAM" id="Phobius"/>
    </source>
</evidence>
<reference evidence="10 11" key="1">
    <citation type="journal article" date="2018" name="Nat. Ecol. Evol.">
        <title>Genomic signatures of mitonuclear coevolution across populations of Tigriopus californicus.</title>
        <authorList>
            <person name="Barreto F.S."/>
            <person name="Watson E.T."/>
            <person name="Lima T.G."/>
            <person name="Willett C.S."/>
            <person name="Edmands S."/>
            <person name="Li W."/>
            <person name="Burton R.S."/>
        </authorList>
    </citation>
    <scope>NUCLEOTIDE SEQUENCE [LARGE SCALE GENOMIC DNA]</scope>
    <source>
        <strain evidence="10 11">San Diego</strain>
    </source>
</reference>
<comment type="caution">
    <text evidence="10">The sequence shown here is derived from an EMBL/GenBank/DDBJ whole genome shotgun (WGS) entry which is preliminary data.</text>
</comment>
<evidence type="ECO:0000256" key="1">
    <source>
        <dbReference type="ARBA" id="ARBA00007664"/>
    </source>
</evidence>
<feature type="chain" id="PRO_5022238718" description="Peptidase S1 domain-containing protein" evidence="8">
    <location>
        <begin position="26"/>
        <end position="594"/>
    </location>
</feature>
<keyword evidence="3" id="KW-0378">Hydrolase</keyword>
<dbReference type="SMART" id="SM00020">
    <property type="entry name" value="Tryp_SPc"/>
    <property type="match status" value="1"/>
</dbReference>
<dbReference type="GO" id="GO:0006508">
    <property type="term" value="P:proteolysis"/>
    <property type="evidence" value="ECO:0007669"/>
    <property type="project" value="UniProtKB-KW"/>
</dbReference>